<protein>
    <submittedName>
        <fullName evidence="3">Minor structural protein</fullName>
    </submittedName>
</protein>
<evidence type="ECO:0000256" key="2">
    <source>
        <dbReference type="SAM" id="MobiDB-lite"/>
    </source>
</evidence>
<organism evidence="3">
    <name type="scientific">Siphoviridae sp. ctoMP27</name>
    <dbReference type="NCBI Taxonomy" id="2825667"/>
    <lineage>
        <taxon>Viruses</taxon>
        <taxon>Duplodnaviria</taxon>
        <taxon>Heunggongvirae</taxon>
        <taxon>Uroviricota</taxon>
        <taxon>Caudoviricetes</taxon>
    </lineage>
</organism>
<feature type="compositionally biased region" description="Basic and acidic residues" evidence="2">
    <location>
        <begin position="150"/>
        <end position="159"/>
    </location>
</feature>
<feature type="coiled-coil region" evidence="1">
    <location>
        <begin position="29"/>
        <end position="56"/>
    </location>
</feature>
<evidence type="ECO:0000256" key="1">
    <source>
        <dbReference type="SAM" id="Coils"/>
    </source>
</evidence>
<feature type="region of interest" description="Disordered" evidence="2">
    <location>
        <begin position="137"/>
        <end position="170"/>
    </location>
</feature>
<evidence type="ECO:0000313" key="3">
    <source>
        <dbReference type="EMBL" id="DAF99839.1"/>
    </source>
</evidence>
<reference evidence="3" key="1">
    <citation type="journal article" date="2021" name="Proc. Natl. Acad. Sci. U.S.A.">
        <title>A Catalog of Tens of Thousands of Viruses from Human Metagenomes Reveals Hidden Associations with Chronic Diseases.</title>
        <authorList>
            <person name="Tisza M.J."/>
            <person name="Buck C.B."/>
        </authorList>
    </citation>
    <scope>NUCLEOTIDE SEQUENCE</scope>
    <source>
        <strain evidence="3">CtoMP27</strain>
    </source>
</reference>
<sequence>MKREDVKNKIPGITDEQLNWIMQENGADINREKSAATALQTQLDNANAQLKTAQDGLKAFDGVDVAGLQEQVTKLKADMKAQAEGFAFDNALNAAIMGRKGRSVKAVRALLDLDALKGSADRSTDIAKALDDAAKANPWAFGDGQPGYPDVRDGGDPHHTPTGSTSEQFADWFAQVTK</sequence>
<keyword evidence="1" id="KW-0175">Coiled coil</keyword>
<name>A0A8S5UZC7_9CAUD</name>
<accession>A0A8S5UZC7</accession>
<dbReference type="GO" id="GO:0019069">
    <property type="term" value="P:viral capsid assembly"/>
    <property type="evidence" value="ECO:0007669"/>
    <property type="project" value="InterPro"/>
</dbReference>
<dbReference type="InterPro" id="IPR009636">
    <property type="entry name" value="SCAF"/>
</dbReference>
<dbReference type="EMBL" id="BK016173">
    <property type="protein sequence ID" value="DAF99839.1"/>
    <property type="molecule type" value="Genomic_DNA"/>
</dbReference>
<dbReference type="Pfam" id="PF06810">
    <property type="entry name" value="Phage_scaffold"/>
    <property type="match status" value="1"/>
</dbReference>
<proteinExistence type="predicted"/>